<name>A0A835YZ34_9STRA</name>
<dbReference type="PANTHER" id="PTHR48104">
    <property type="entry name" value="METACASPASE-4"/>
    <property type="match status" value="1"/>
</dbReference>
<dbReference type="Gene3D" id="3.40.50.12660">
    <property type="match status" value="1"/>
</dbReference>
<dbReference type="InterPro" id="IPR029030">
    <property type="entry name" value="Caspase-like_dom_sf"/>
</dbReference>
<gene>
    <name evidence="3" type="ORF">JKP88DRAFT_163571</name>
</gene>
<feature type="domain" description="Peptidase C14 caspase" evidence="2">
    <location>
        <begin position="4"/>
        <end position="236"/>
    </location>
</feature>
<comment type="caution">
    <text evidence="3">The sequence shown here is derived from an EMBL/GenBank/DDBJ whole genome shotgun (WGS) entry which is preliminary data.</text>
</comment>
<dbReference type="Pfam" id="PF00656">
    <property type="entry name" value="Peptidase_C14"/>
    <property type="match status" value="1"/>
</dbReference>
<dbReference type="GO" id="GO:0005737">
    <property type="term" value="C:cytoplasm"/>
    <property type="evidence" value="ECO:0007669"/>
    <property type="project" value="TreeGrafter"/>
</dbReference>
<accession>A0A835YZ34</accession>
<dbReference type="Proteomes" id="UP000664859">
    <property type="component" value="Unassembled WGS sequence"/>
</dbReference>
<proteinExistence type="inferred from homology"/>
<dbReference type="GO" id="GO:0006508">
    <property type="term" value="P:proteolysis"/>
    <property type="evidence" value="ECO:0007669"/>
    <property type="project" value="InterPro"/>
</dbReference>
<protein>
    <submittedName>
        <fullName evidence="3">Caspase domain-containing protein</fullName>
    </submittedName>
</protein>
<keyword evidence="4" id="KW-1185">Reference proteome</keyword>
<organism evidence="3 4">
    <name type="scientific">Tribonema minus</name>
    <dbReference type="NCBI Taxonomy" id="303371"/>
    <lineage>
        <taxon>Eukaryota</taxon>
        <taxon>Sar</taxon>
        <taxon>Stramenopiles</taxon>
        <taxon>Ochrophyta</taxon>
        <taxon>PX clade</taxon>
        <taxon>Xanthophyceae</taxon>
        <taxon>Tribonematales</taxon>
        <taxon>Tribonemataceae</taxon>
        <taxon>Tribonema</taxon>
    </lineage>
</organism>
<evidence type="ECO:0000256" key="1">
    <source>
        <dbReference type="ARBA" id="ARBA00009005"/>
    </source>
</evidence>
<dbReference type="OrthoDB" id="3223806at2759"/>
<dbReference type="EMBL" id="JAFCMP010000179">
    <property type="protein sequence ID" value="KAG5184035.1"/>
    <property type="molecule type" value="Genomic_DNA"/>
</dbReference>
<dbReference type="InterPro" id="IPR050452">
    <property type="entry name" value="Metacaspase"/>
</dbReference>
<comment type="similarity">
    <text evidence="1">Belongs to the peptidase C14B family.</text>
</comment>
<dbReference type="InterPro" id="IPR011600">
    <property type="entry name" value="Pept_C14_caspase"/>
</dbReference>
<evidence type="ECO:0000313" key="3">
    <source>
        <dbReference type="EMBL" id="KAG5184035.1"/>
    </source>
</evidence>
<sequence>MGKSKALCIGINYGKTANALQGCVNDAKNLQKLLVDSGAVAAEDITVLCEPTGEEICNAISKLAELSKSQDLDYTFISYSGHGTQIKDTTGDETDGKDEAICPADFGMRGVITDDLLKSLLQQFNNDTTVCFLADACHSGSMLDLNRTYTSRLCTLSGDATLPGKIAYISGCRDTQTSADAFDQDSRQFTGAMTSALIKAQKLDEETHHDVFALVAGMKKLLRAGGYSQIPVLSSSFDIPRQFAFIPHRHRVQVAAKQKTQMTKQPSISQLCTRWVKVYHLRTQRRSSESTALMALPRLQSTSSTSKRFGFACSRRICR</sequence>
<evidence type="ECO:0000313" key="4">
    <source>
        <dbReference type="Proteomes" id="UP000664859"/>
    </source>
</evidence>
<dbReference type="SUPFAM" id="SSF52129">
    <property type="entry name" value="Caspase-like"/>
    <property type="match status" value="1"/>
</dbReference>
<dbReference type="GO" id="GO:0004197">
    <property type="term" value="F:cysteine-type endopeptidase activity"/>
    <property type="evidence" value="ECO:0007669"/>
    <property type="project" value="InterPro"/>
</dbReference>
<dbReference type="AlphaFoldDB" id="A0A835YZ34"/>
<reference evidence="3" key="1">
    <citation type="submission" date="2021-02" db="EMBL/GenBank/DDBJ databases">
        <title>First Annotated Genome of the Yellow-green Alga Tribonema minus.</title>
        <authorList>
            <person name="Mahan K.M."/>
        </authorList>
    </citation>
    <scope>NUCLEOTIDE SEQUENCE</scope>
    <source>
        <strain evidence="3">UTEX B ZZ1240</strain>
    </source>
</reference>
<evidence type="ECO:0000259" key="2">
    <source>
        <dbReference type="Pfam" id="PF00656"/>
    </source>
</evidence>
<dbReference type="PANTHER" id="PTHR48104:SF30">
    <property type="entry name" value="METACASPASE-1"/>
    <property type="match status" value="1"/>
</dbReference>